<evidence type="ECO:0000313" key="2">
    <source>
        <dbReference type="EMBL" id="NEW05885.1"/>
    </source>
</evidence>
<dbReference type="GO" id="GO:0045900">
    <property type="term" value="P:negative regulation of translational elongation"/>
    <property type="evidence" value="ECO:0007669"/>
    <property type="project" value="TreeGrafter"/>
</dbReference>
<dbReference type="GO" id="GO:0022627">
    <property type="term" value="C:cytosolic small ribosomal subunit"/>
    <property type="evidence" value="ECO:0007669"/>
    <property type="project" value="TreeGrafter"/>
</dbReference>
<dbReference type="InterPro" id="IPR038416">
    <property type="entry name" value="Ribosom_S30AE_C_sf"/>
</dbReference>
<dbReference type="EMBL" id="JAAIKC010000001">
    <property type="protein sequence ID" value="NEW05885.1"/>
    <property type="molecule type" value="Genomic_DNA"/>
</dbReference>
<accession>A0A6G3ZUU2</accession>
<reference evidence="2" key="1">
    <citation type="submission" date="2020-02" db="EMBL/GenBank/DDBJ databases">
        <authorList>
            <person name="Shen X.-R."/>
            <person name="Zhang Y.-X."/>
        </authorList>
    </citation>
    <scope>NUCLEOTIDE SEQUENCE</scope>
    <source>
        <strain evidence="2">SYP-B3998</strain>
    </source>
</reference>
<dbReference type="PANTHER" id="PTHR33231">
    <property type="entry name" value="30S RIBOSOMAL PROTEIN"/>
    <property type="match status" value="1"/>
</dbReference>
<dbReference type="PANTHER" id="PTHR33231:SF1">
    <property type="entry name" value="30S RIBOSOMAL PROTEIN"/>
    <property type="match status" value="1"/>
</dbReference>
<dbReference type="Gene3D" id="3.30.505.50">
    <property type="entry name" value="Sigma 54 modulation/S30EA ribosomal protein, C-terminal domain"/>
    <property type="match status" value="1"/>
</dbReference>
<name>A0A6G3ZUU2_9BACL</name>
<gene>
    <name evidence="2" type="ORF">GK047_07640</name>
</gene>
<dbReference type="InterPro" id="IPR050574">
    <property type="entry name" value="HPF/YfiA_ribosome-assoc"/>
</dbReference>
<dbReference type="GO" id="GO:0043024">
    <property type="term" value="F:ribosomal small subunit binding"/>
    <property type="evidence" value="ECO:0007669"/>
    <property type="project" value="TreeGrafter"/>
</dbReference>
<dbReference type="Pfam" id="PF16321">
    <property type="entry name" value="Ribosom_S30AE_C"/>
    <property type="match status" value="1"/>
</dbReference>
<protein>
    <recommendedName>
        <fullName evidence="1">Sigma 54 modulation/S30EA ribosomal protein C-terminal domain-containing protein</fullName>
    </recommendedName>
</protein>
<sequence>MNKPENIEEAILQMNLLDHNFHLFYNRDSNKTELVYRRDDGTYGLIITV</sequence>
<evidence type="ECO:0000259" key="1">
    <source>
        <dbReference type="Pfam" id="PF16321"/>
    </source>
</evidence>
<comment type="caution">
    <text evidence="2">The sequence shown here is derived from an EMBL/GenBank/DDBJ whole genome shotgun (WGS) entry which is preliminary data.</text>
</comment>
<organism evidence="2">
    <name type="scientific">Paenibacillus sp. SYP-B3998</name>
    <dbReference type="NCBI Taxonomy" id="2678564"/>
    <lineage>
        <taxon>Bacteria</taxon>
        <taxon>Bacillati</taxon>
        <taxon>Bacillota</taxon>
        <taxon>Bacilli</taxon>
        <taxon>Bacillales</taxon>
        <taxon>Paenibacillaceae</taxon>
        <taxon>Paenibacillus</taxon>
    </lineage>
</organism>
<proteinExistence type="predicted"/>
<dbReference type="InterPro" id="IPR032528">
    <property type="entry name" value="Ribosom_S30AE_C"/>
</dbReference>
<feature type="domain" description="Sigma 54 modulation/S30EA ribosomal protein C-terminal" evidence="1">
    <location>
        <begin position="3"/>
        <end position="45"/>
    </location>
</feature>
<dbReference type="AlphaFoldDB" id="A0A6G3ZUU2"/>